<feature type="compositionally biased region" description="Polar residues" evidence="1">
    <location>
        <begin position="352"/>
        <end position="372"/>
    </location>
</feature>
<protein>
    <submittedName>
        <fullName evidence="3">Uncharacterized protein</fullName>
    </submittedName>
</protein>
<gene>
    <name evidence="3" type="ORF">PLANPX_2647</name>
</gene>
<evidence type="ECO:0000256" key="1">
    <source>
        <dbReference type="SAM" id="MobiDB-lite"/>
    </source>
</evidence>
<dbReference type="Proteomes" id="UP000326837">
    <property type="component" value="Chromosome"/>
</dbReference>
<name>A0A5K7X9I8_9BACT</name>
<dbReference type="RefSeq" id="WP_152098898.1">
    <property type="nucleotide sequence ID" value="NZ_AP021861.1"/>
</dbReference>
<accession>A0A5K7X9I8</accession>
<sequence length="383" mass="38889">MTRLSLAMWSLAATLVVGATAVEPVRAQCSTCGTQTVFSPVIAQPQQVVAFSPVVSTPVMSTPVVVAQPARTGWYPGRMLDNMRMNHWARHSGWGTTAVPVGVPTVQTVNFAPTPVVQTVGFAPTATVQTVNFAPSASFVTPFAPMQRTVVGFAPMATTVFSPAVIEPVMTASPCSSCAAAAPCSACAGGTTVVEQAAYTSPVTTVVPESGCSSCAAATTSVPAVQYVTPGSVPTPAGPPPSAISAGPETPQPSLAPNEGAPAAGSQNYGAQYPGTKVDGTTNGTPAATPEAKTEAEKSVIEPKPMGDADPAGDSATFQAPPLLGPQNNPTANRPTVDIHDAVYRQPARKANVNTTTVAKPATPVSTGSAPQTDAYGWYPVAE</sequence>
<proteinExistence type="predicted"/>
<evidence type="ECO:0000313" key="4">
    <source>
        <dbReference type="Proteomes" id="UP000326837"/>
    </source>
</evidence>
<feature type="compositionally biased region" description="Basic and acidic residues" evidence="1">
    <location>
        <begin position="292"/>
        <end position="307"/>
    </location>
</feature>
<reference evidence="4" key="1">
    <citation type="submission" date="2019-10" db="EMBL/GenBank/DDBJ databases">
        <title>Lacipirellula parvula gen. nov., sp. nov., representing a lineage of planctomycetes widespread in freshwater anoxic habitats, and description of the family Lacipirellulaceae.</title>
        <authorList>
            <person name="Dedysh S.N."/>
            <person name="Kulichevskaya I.S."/>
            <person name="Beletsky A.V."/>
            <person name="Rakitin A.L."/>
            <person name="Mardanov A.V."/>
            <person name="Ivanova A.A."/>
            <person name="Saltykova V.X."/>
            <person name="Rijpstra W.I.C."/>
            <person name="Sinninghe Damste J.S."/>
            <person name="Ravin N.V."/>
        </authorList>
    </citation>
    <scope>NUCLEOTIDE SEQUENCE [LARGE SCALE GENOMIC DNA]</scope>
    <source>
        <strain evidence="4">PX69</strain>
    </source>
</reference>
<feature type="region of interest" description="Disordered" evidence="1">
    <location>
        <begin position="232"/>
        <end position="383"/>
    </location>
</feature>
<keyword evidence="4" id="KW-1185">Reference proteome</keyword>
<evidence type="ECO:0000313" key="3">
    <source>
        <dbReference type="EMBL" id="BBO33035.1"/>
    </source>
</evidence>
<keyword evidence="2" id="KW-0732">Signal</keyword>
<feature type="signal peptide" evidence="2">
    <location>
        <begin position="1"/>
        <end position="21"/>
    </location>
</feature>
<feature type="chain" id="PRO_5024984551" evidence="2">
    <location>
        <begin position="22"/>
        <end position="383"/>
    </location>
</feature>
<dbReference type="KEGG" id="lpav:PLANPX_2647"/>
<evidence type="ECO:0000256" key="2">
    <source>
        <dbReference type="SAM" id="SignalP"/>
    </source>
</evidence>
<organism evidence="3 4">
    <name type="scientific">Lacipirellula parvula</name>
    <dbReference type="NCBI Taxonomy" id="2650471"/>
    <lineage>
        <taxon>Bacteria</taxon>
        <taxon>Pseudomonadati</taxon>
        <taxon>Planctomycetota</taxon>
        <taxon>Planctomycetia</taxon>
        <taxon>Pirellulales</taxon>
        <taxon>Lacipirellulaceae</taxon>
        <taxon>Lacipirellula</taxon>
    </lineage>
</organism>
<dbReference type="AlphaFoldDB" id="A0A5K7X9I8"/>
<dbReference type="EMBL" id="AP021861">
    <property type="protein sequence ID" value="BBO33035.1"/>
    <property type="molecule type" value="Genomic_DNA"/>
</dbReference>